<evidence type="ECO:0000313" key="8">
    <source>
        <dbReference type="Proteomes" id="UP000515928"/>
    </source>
</evidence>
<dbReference type="GO" id="GO:0008360">
    <property type="term" value="P:regulation of cell shape"/>
    <property type="evidence" value="ECO:0007669"/>
    <property type="project" value="UniProtKB-KW"/>
</dbReference>
<dbReference type="RefSeq" id="WP_187534552.1">
    <property type="nucleotide sequence ID" value="NZ_CBCSHU010000006.1"/>
</dbReference>
<evidence type="ECO:0000313" key="7">
    <source>
        <dbReference type="EMBL" id="QNN61352.1"/>
    </source>
</evidence>
<evidence type="ECO:0000256" key="6">
    <source>
        <dbReference type="SAM" id="Phobius"/>
    </source>
</evidence>
<comment type="subcellular location">
    <subcellularLocation>
        <location evidence="1">Membrane</location>
        <topology evidence="1">Multi-pass membrane protein</topology>
    </subcellularLocation>
</comment>
<evidence type="ECO:0000256" key="2">
    <source>
        <dbReference type="ARBA" id="ARBA00022692"/>
    </source>
</evidence>
<dbReference type="GO" id="GO:0032153">
    <property type="term" value="C:cell division site"/>
    <property type="evidence" value="ECO:0007669"/>
    <property type="project" value="TreeGrafter"/>
</dbReference>
<dbReference type="GO" id="GO:0015648">
    <property type="term" value="F:lipid-linked peptidoglycan transporter activity"/>
    <property type="evidence" value="ECO:0007669"/>
    <property type="project" value="TreeGrafter"/>
</dbReference>
<organism evidence="7 8">
    <name type="scientific">Erysipelothrix inopinata</name>
    <dbReference type="NCBI Taxonomy" id="225084"/>
    <lineage>
        <taxon>Bacteria</taxon>
        <taxon>Bacillati</taxon>
        <taxon>Bacillota</taxon>
        <taxon>Erysipelotrichia</taxon>
        <taxon>Erysipelotrichales</taxon>
        <taxon>Erysipelotrichaceae</taxon>
        <taxon>Erysipelothrix</taxon>
    </lineage>
</organism>
<feature type="transmembrane region" description="Helical" evidence="6">
    <location>
        <begin position="12"/>
        <end position="33"/>
    </location>
</feature>
<evidence type="ECO:0000256" key="5">
    <source>
        <dbReference type="ARBA" id="ARBA00023136"/>
    </source>
</evidence>
<dbReference type="InterPro" id="IPR001182">
    <property type="entry name" value="FtsW/RodA"/>
</dbReference>
<dbReference type="KEGG" id="eio:H9L01_03010"/>
<name>A0A7G9S0H7_9FIRM</name>
<keyword evidence="5 6" id="KW-0472">Membrane</keyword>
<feature type="transmembrane region" description="Helical" evidence="6">
    <location>
        <begin position="53"/>
        <end position="71"/>
    </location>
</feature>
<keyword evidence="8" id="KW-1185">Reference proteome</keyword>
<dbReference type="EMBL" id="CP060715">
    <property type="protein sequence ID" value="QNN61352.1"/>
    <property type="molecule type" value="Genomic_DNA"/>
</dbReference>
<dbReference type="Proteomes" id="UP000515928">
    <property type="component" value="Chromosome"/>
</dbReference>
<dbReference type="GO" id="GO:0005886">
    <property type="term" value="C:plasma membrane"/>
    <property type="evidence" value="ECO:0007669"/>
    <property type="project" value="TreeGrafter"/>
</dbReference>
<protein>
    <submittedName>
        <fullName evidence="7">FtsW/RodA/SpoVE family cell cycle protein</fullName>
    </submittedName>
</protein>
<proteinExistence type="predicted"/>
<keyword evidence="4 6" id="KW-1133">Transmembrane helix</keyword>
<dbReference type="PANTHER" id="PTHR30474">
    <property type="entry name" value="CELL CYCLE PROTEIN"/>
    <property type="match status" value="1"/>
</dbReference>
<feature type="transmembrane region" description="Helical" evidence="6">
    <location>
        <begin position="204"/>
        <end position="223"/>
    </location>
</feature>
<reference evidence="7 8" key="1">
    <citation type="submission" date="2020-08" db="EMBL/GenBank/DDBJ databases">
        <title>Genome sequence of Erysipelothrix inopinata DSM 15511T.</title>
        <authorList>
            <person name="Hyun D.-W."/>
            <person name="Bae J.-W."/>
        </authorList>
    </citation>
    <scope>NUCLEOTIDE SEQUENCE [LARGE SCALE GENOMIC DNA]</scope>
    <source>
        <strain evidence="7 8">DSM 15511</strain>
    </source>
</reference>
<feature type="transmembrane region" description="Helical" evidence="6">
    <location>
        <begin position="369"/>
        <end position="391"/>
    </location>
</feature>
<dbReference type="GO" id="GO:0051301">
    <property type="term" value="P:cell division"/>
    <property type="evidence" value="ECO:0007669"/>
    <property type="project" value="InterPro"/>
</dbReference>
<feature type="transmembrane region" description="Helical" evidence="6">
    <location>
        <begin position="336"/>
        <end position="357"/>
    </location>
</feature>
<sequence length="400" mass="45492">MNKFINESKRQFTVDRVLTMLLIALALISFVSIYMARPLMNVHEAKTIVQKQIMWYSIGIVTVIALLKIGVERIFTFVDIMYWILMVFLVGLLVARFTHIFPKLMPQINGTYAWYIIPGIGSFQPSEFVKIVLCIKSANIIQEHNANKTEYSFRSDWQLFLKMAAWALPPFILIFLQPDTGVPIVILFSLATMFLISGVRKEWFFIVFGIAFGALFGIVFLYYNFPDILNSLLGGGATGYRLNRFNGWLDYEKYALTDGYQVFQALLSIGTAGVTGHRPFFQVIAHFPEAQTDFIFAVINQNFGFIGGCTVILTSFALYFKLAWNTLKSNLQKERYFMMGILGMLIFQGFQNMGMILSVLPITGITLPFISYGGSSLISYMVPIAVAYQMYSDTQNLHKH</sequence>
<feature type="transmembrane region" description="Helical" evidence="6">
    <location>
        <begin position="80"/>
        <end position="101"/>
    </location>
</feature>
<dbReference type="Pfam" id="PF01098">
    <property type="entry name" value="FTSW_RODA_SPOVE"/>
    <property type="match status" value="1"/>
</dbReference>
<feature type="transmembrane region" description="Helical" evidence="6">
    <location>
        <begin position="182"/>
        <end position="199"/>
    </location>
</feature>
<keyword evidence="2 6" id="KW-0812">Transmembrane</keyword>
<feature type="transmembrane region" description="Helical" evidence="6">
    <location>
        <begin position="303"/>
        <end position="324"/>
    </location>
</feature>
<evidence type="ECO:0000256" key="1">
    <source>
        <dbReference type="ARBA" id="ARBA00004141"/>
    </source>
</evidence>
<evidence type="ECO:0000256" key="3">
    <source>
        <dbReference type="ARBA" id="ARBA00022960"/>
    </source>
</evidence>
<keyword evidence="3" id="KW-0133">Cell shape</keyword>
<dbReference type="PANTHER" id="PTHR30474:SF1">
    <property type="entry name" value="PEPTIDOGLYCAN GLYCOSYLTRANSFERASE MRDB"/>
    <property type="match status" value="1"/>
</dbReference>
<accession>A0A7G9S0H7</accession>
<evidence type="ECO:0000256" key="4">
    <source>
        <dbReference type="ARBA" id="ARBA00022989"/>
    </source>
</evidence>
<gene>
    <name evidence="7" type="ORF">H9L01_03010</name>
</gene>
<dbReference type="AlphaFoldDB" id="A0A7G9S0H7"/>